<keyword evidence="3" id="KW-0808">Transferase</keyword>
<dbReference type="EC" id="2.4.-.-" evidence="3"/>
<dbReference type="GO" id="GO:0016757">
    <property type="term" value="F:glycosyltransferase activity"/>
    <property type="evidence" value="ECO:0007669"/>
    <property type="project" value="UniProtKB-KW"/>
</dbReference>
<dbReference type="CDD" id="cd00761">
    <property type="entry name" value="Glyco_tranf_GTA_type"/>
    <property type="match status" value="1"/>
</dbReference>
<dbReference type="SUPFAM" id="SSF53448">
    <property type="entry name" value="Nucleotide-diphospho-sugar transferases"/>
    <property type="match status" value="1"/>
</dbReference>
<dbReference type="Pfam" id="PF00535">
    <property type="entry name" value="Glycos_transf_2"/>
    <property type="match status" value="1"/>
</dbReference>
<accession>A0ABU6KL70</accession>
<dbReference type="InterPro" id="IPR029044">
    <property type="entry name" value="Nucleotide-diphossugar_trans"/>
</dbReference>
<comment type="caution">
    <text evidence="3">The sequence shown here is derived from an EMBL/GenBank/DDBJ whole genome shotgun (WGS) entry which is preliminary data.</text>
</comment>
<reference evidence="3 4" key="1">
    <citation type="journal article" date="2024" name="Int. J. Syst. Evol. Microbiol.">
        <title>Virgibacillus tibetensis sp. nov., isolated from salt lake on the Tibetan Plateau of China.</title>
        <authorList>
            <person name="Phurbu D."/>
            <person name="Liu Z.-X."/>
            <person name="Wang R."/>
            <person name="Zheng Y.-Y."/>
            <person name="Liu H.-C."/>
            <person name="Zhou Y.-G."/>
            <person name="Yu Y.-J."/>
            <person name="Li A.-H."/>
        </authorList>
    </citation>
    <scope>NUCLEOTIDE SEQUENCE [LARGE SCALE GENOMIC DNA]</scope>
    <source>
        <strain evidence="3 4">C22-A2</strain>
    </source>
</reference>
<protein>
    <submittedName>
        <fullName evidence="3">Glycosyltransferase family A protein</fullName>
        <ecNumber evidence="3">2.4.-.-</ecNumber>
    </submittedName>
</protein>
<keyword evidence="4" id="KW-1185">Reference proteome</keyword>
<keyword evidence="3" id="KW-0328">Glycosyltransferase</keyword>
<gene>
    <name evidence="3" type="ORF">QGM71_21000</name>
</gene>
<dbReference type="Proteomes" id="UP001335737">
    <property type="component" value="Unassembled WGS sequence"/>
</dbReference>
<comment type="similarity">
    <text evidence="1">Belongs to the glycosyltransferase 2 family.</text>
</comment>
<dbReference type="Gene3D" id="3.90.550.10">
    <property type="entry name" value="Spore Coat Polysaccharide Biosynthesis Protein SpsA, Chain A"/>
    <property type="match status" value="1"/>
</dbReference>
<proteinExistence type="inferred from homology"/>
<evidence type="ECO:0000313" key="3">
    <source>
        <dbReference type="EMBL" id="MEC5425933.1"/>
    </source>
</evidence>
<evidence type="ECO:0000259" key="2">
    <source>
        <dbReference type="Pfam" id="PF00535"/>
    </source>
</evidence>
<dbReference type="PANTHER" id="PTHR22916:SF3">
    <property type="entry name" value="UDP-GLCNAC:BETAGAL BETA-1,3-N-ACETYLGLUCOSAMINYLTRANSFERASE-LIKE PROTEIN 1"/>
    <property type="match status" value="1"/>
</dbReference>
<dbReference type="InterPro" id="IPR001173">
    <property type="entry name" value="Glyco_trans_2-like"/>
</dbReference>
<evidence type="ECO:0000313" key="4">
    <source>
        <dbReference type="Proteomes" id="UP001335737"/>
    </source>
</evidence>
<name>A0ABU6KL70_9BACI</name>
<dbReference type="RefSeq" id="WP_327609466.1">
    <property type="nucleotide sequence ID" value="NZ_JARZFX010000023.1"/>
</dbReference>
<evidence type="ECO:0000256" key="1">
    <source>
        <dbReference type="ARBA" id="ARBA00006739"/>
    </source>
</evidence>
<dbReference type="EMBL" id="JARZFX010000023">
    <property type="protein sequence ID" value="MEC5425933.1"/>
    <property type="molecule type" value="Genomic_DNA"/>
</dbReference>
<sequence>MANNKEALVTKGNREVEMLDEIAKLDKLLEQRKKEFHLSEQRLTELERQFTAINKNVLWKLLKHAKAIKKVPRTTIAYLIGRRNLKQLYSKTYKKKKAANQLKKYTYHLYNLGFSEKALFDLEAIYKETGDRYLRAAVAWELALWYSTKYTADGARQAKIYFLAAISEEKNTEQLRKAAIQLAECHEILGELCEGKKIIYDALTTQKHPDLYLAAANLEENPADRIKWINKALEVYEIQPIYIPSTNGELVYDNLSTDPLSRKTANGPKVSVIIPAYNSETGIRTAIESILTQTWKNIELLVVDDCSKDKTAEVIKEYTKKDPRVKLFQTPANSGPYAARNIALNEASGEFVTINDADDWSHAEKIETQVTHLIANQNIIANTSEHARLTEAFKLYRRGSVGKYIFSNMSSLMFRREPVLREVGYWDNVRFAADSEYKRRMAKIFGEENVVDLKTGPLSFPRQAEGSLTGSSAFGYNGHLKGVRREYAEAHRYYHKKAANLYYPFQQEKRPYPVPEPMWPKREKKHHGKRLFDVVIVADFRLAGKAHQLVLEEIKIHHKLGMRTGLVQMACYDNKVEKEINPEIRDLLNGDSVQLLVYGERIMCNLLIVRQASVLQEKQEYIPEVESKVNWVVIDSCPNSLSRRYNLRQWAYQLAEYFGSRGKWYPQDAQTREKVMRSNAKEVKSIKLAGDNWIDITKDKSGYISLLEDCFVDRTLFQVKEGSGNN</sequence>
<organism evidence="3 4">
    <name type="scientific">Virgibacillus tibetensis</name>
    <dbReference type="NCBI Taxonomy" id="3042313"/>
    <lineage>
        <taxon>Bacteria</taxon>
        <taxon>Bacillati</taxon>
        <taxon>Bacillota</taxon>
        <taxon>Bacilli</taxon>
        <taxon>Bacillales</taxon>
        <taxon>Bacillaceae</taxon>
        <taxon>Virgibacillus</taxon>
    </lineage>
</organism>
<dbReference type="PANTHER" id="PTHR22916">
    <property type="entry name" value="GLYCOSYLTRANSFERASE"/>
    <property type="match status" value="1"/>
</dbReference>
<feature type="domain" description="Glycosyltransferase 2-like" evidence="2">
    <location>
        <begin position="271"/>
        <end position="381"/>
    </location>
</feature>